<proteinExistence type="inferred from homology"/>
<dbReference type="SUPFAM" id="SSF53067">
    <property type="entry name" value="Actin-like ATPase domain"/>
    <property type="match status" value="1"/>
</dbReference>
<dbReference type="NCBIfam" id="NF001416">
    <property type="entry name" value="PRK00292.1-3"/>
    <property type="match status" value="1"/>
</dbReference>
<evidence type="ECO:0000256" key="8">
    <source>
        <dbReference type="RuleBase" id="RU004046"/>
    </source>
</evidence>
<evidence type="ECO:0000256" key="2">
    <source>
        <dbReference type="ARBA" id="ARBA00022679"/>
    </source>
</evidence>
<keyword evidence="2 7" id="KW-0808">Transferase</keyword>
<dbReference type="EMBL" id="FOHV01000019">
    <property type="protein sequence ID" value="SET35639.1"/>
    <property type="molecule type" value="Genomic_DNA"/>
</dbReference>
<protein>
    <recommendedName>
        <fullName evidence="7">Glucokinase</fullName>
        <ecNumber evidence="7">2.7.1.2</ecNumber>
    </recommendedName>
    <alternativeName>
        <fullName evidence="7">Glucose kinase</fullName>
    </alternativeName>
</protein>
<sequence length="328" mass="35829">MSVSIKLLVGDIGGTNARLGLCDFATGEISQIENYPTADYPGIESVIEIYLAKHATPSNIKIDKGCLAIATAITSDKISMTNNHWSFSITEVKNRFGFTSLFMINDFTAVSMAIPMLSDKDVIQFGGQAAHKDKPIGVYGAGTGLGVSYLIPADGKWVTFPAEGGHVEFSPSNDEEIAILNYTRKFYQGRVSAERILSGMGLVNIYNALCEMQNITPEQLEPKDITERALSQSCKICQRTLENFCILLGRFGGNLALTLGAFGGIYLAGGIVPRFLSFFEQSDFRKGFEDKGRFSEYMEKIPVFLITHPQTGLLGSGAFIRQELGIKL</sequence>
<keyword evidence="6 7" id="KW-0324">Glycolysis</keyword>
<dbReference type="PANTHER" id="PTHR47690">
    <property type="entry name" value="GLUCOKINASE"/>
    <property type="match status" value="1"/>
</dbReference>
<keyword evidence="9" id="KW-0812">Transmembrane</keyword>
<dbReference type="Gene3D" id="3.30.420.40">
    <property type="match status" value="1"/>
</dbReference>
<dbReference type="InterPro" id="IPR050201">
    <property type="entry name" value="Bacterial_glucokinase"/>
</dbReference>
<dbReference type="PANTHER" id="PTHR47690:SF1">
    <property type="entry name" value="GLUCOKINASE"/>
    <property type="match status" value="1"/>
</dbReference>
<evidence type="ECO:0000256" key="7">
    <source>
        <dbReference type="HAMAP-Rule" id="MF_00524"/>
    </source>
</evidence>
<keyword evidence="9" id="KW-1133">Transmembrane helix</keyword>
<dbReference type="GO" id="GO:0006096">
    <property type="term" value="P:glycolytic process"/>
    <property type="evidence" value="ECO:0007669"/>
    <property type="project" value="UniProtKB-UniRule"/>
</dbReference>
<dbReference type="Proteomes" id="UP000242642">
    <property type="component" value="Unassembled WGS sequence"/>
</dbReference>
<dbReference type="Gene3D" id="3.40.367.20">
    <property type="match status" value="1"/>
</dbReference>
<evidence type="ECO:0000256" key="9">
    <source>
        <dbReference type="SAM" id="Phobius"/>
    </source>
</evidence>
<gene>
    <name evidence="7" type="primary">glk</name>
    <name evidence="10" type="ORF">SAMN02583745_02114</name>
</gene>
<dbReference type="EC" id="2.7.1.2" evidence="7"/>
<accession>A0A1I0DV13</accession>
<evidence type="ECO:0000313" key="11">
    <source>
        <dbReference type="Proteomes" id="UP000242642"/>
    </source>
</evidence>
<dbReference type="CDD" id="cd24008">
    <property type="entry name" value="ASKHA_NBD_GLK"/>
    <property type="match status" value="1"/>
</dbReference>
<dbReference type="InterPro" id="IPR043129">
    <property type="entry name" value="ATPase_NBD"/>
</dbReference>
<keyword evidence="1 7" id="KW-0963">Cytoplasm</keyword>
<evidence type="ECO:0000256" key="5">
    <source>
        <dbReference type="ARBA" id="ARBA00022840"/>
    </source>
</evidence>
<dbReference type="NCBIfam" id="TIGR00749">
    <property type="entry name" value="glk"/>
    <property type="match status" value="1"/>
</dbReference>
<keyword evidence="3 7" id="KW-0547">Nucleotide-binding</keyword>
<comment type="similarity">
    <text evidence="7 8">Belongs to the bacterial glucokinase family.</text>
</comment>
<dbReference type="HAMAP" id="MF_00524">
    <property type="entry name" value="Glucokinase"/>
    <property type="match status" value="1"/>
</dbReference>
<evidence type="ECO:0000256" key="4">
    <source>
        <dbReference type="ARBA" id="ARBA00022777"/>
    </source>
</evidence>
<feature type="transmembrane region" description="Helical" evidence="9">
    <location>
        <begin position="255"/>
        <end position="276"/>
    </location>
</feature>
<evidence type="ECO:0000256" key="3">
    <source>
        <dbReference type="ARBA" id="ARBA00022741"/>
    </source>
</evidence>
<dbReference type="GO" id="GO:0004340">
    <property type="term" value="F:glucokinase activity"/>
    <property type="evidence" value="ECO:0007669"/>
    <property type="project" value="UniProtKB-UniRule"/>
</dbReference>
<comment type="subcellular location">
    <subcellularLocation>
        <location evidence="7">Cytoplasm</location>
    </subcellularLocation>
</comment>
<dbReference type="RefSeq" id="WP_093320746.1">
    <property type="nucleotide sequence ID" value="NZ_FOHV01000019.1"/>
</dbReference>
<keyword evidence="9" id="KW-0472">Membrane</keyword>
<dbReference type="InterPro" id="IPR003836">
    <property type="entry name" value="Glucokinase"/>
</dbReference>
<comment type="catalytic activity">
    <reaction evidence="7">
        <text>D-glucose + ATP = D-glucose 6-phosphate + ADP + H(+)</text>
        <dbReference type="Rhea" id="RHEA:17825"/>
        <dbReference type="ChEBI" id="CHEBI:4167"/>
        <dbReference type="ChEBI" id="CHEBI:15378"/>
        <dbReference type="ChEBI" id="CHEBI:30616"/>
        <dbReference type="ChEBI" id="CHEBI:61548"/>
        <dbReference type="ChEBI" id="CHEBI:456216"/>
        <dbReference type="EC" id="2.7.1.2"/>
    </reaction>
</comment>
<dbReference type="OrthoDB" id="9800595at2"/>
<feature type="binding site" evidence="7">
    <location>
        <begin position="10"/>
        <end position="15"/>
    </location>
    <ligand>
        <name>ATP</name>
        <dbReference type="ChEBI" id="CHEBI:30616"/>
    </ligand>
</feature>
<organism evidence="10 11">
    <name type="scientific">Thorsellia anophelis DSM 18579</name>
    <dbReference type="NCBI Taxonomy" id="1123402"/>
    <lineage>
        <taxon>Bacteria</taxon>
        <taxon>Pseudomonadati</taxon>
        <taxon>Pseudomonadota</taxon>
        <taxon>Gammaproteobacteria</taxon>
        <taxon>Enterobacterales</taxon>
        <taxon>Thorselliaceae</taxon>
        <taxon>Thorsellia</taxon>
    </lineage>
</organism>
<name>A0A1I0DV13_9GAMM</name>
<dbReference type="GO" id="GO:0005829">
    <property type="term" value="C:cytosol"/>
    <property type="evidence" value="ECO:0007669"/>
    <property type="project" value="TreeGrafter"/>
</dbReference>
<evidence type="ECO:0000313" key="10">
    <source>
        <dbReference type="EMBL" id="SET35639.1"/>
    </source>
</evidence>
<dbReference type="FunFam" id="3.40.367.20:FF:000002">
    <property type="entry name" value="Glucokinase"/>
    <property type="match status" value="1"/>
</dbReference>
<keyword evidence="4 7" id="KW-0418">Kinase</keyword>
<dbReference type="Pfam" id="PF02685">
    <property type="entry name" value="Glucokinase"/>
    <property type="match status" value="1"/>
</dbReference>
<evidence type="ECO:0000256" key="1">
    <source>
        <dbReference type="ARBA" id="ARBA00022490"/>
    </source>
</evidence>
<dbReference type="AlphaFoldDB" id="A0A1I0DV13"/>
<reference evidence="11" key="1">
    <citation type="submission" date="2016-10" db="EMBL/GenBank/DDBJ databases">
        <authorList>
            <person name="Varghese N."/>
            <person name="Submissions S."/>
        </authorList>
    </citation>
    <scope>NUCLEOTIDE SEQUENCE [LARGE SCALE GENOMIC DNA]</scope>
    <source>
        <strain evidence="11">DSM 18579</strain>
    </source>
</reference>
<dbReference type="STRING" id="1123402.SAMN02583745_02114"/>
<dbReference type="GO" id="GO:0005524">
    <property type="term" value="F:ATP binding"/>
    <property type="evidence" value="ECO:0007669"/>
    <property type="project" value="UniProtKB-UniRule"/>
</dbReference>
<dbReference type="GO" id="GO:0005536">
    <property type="term" value="F:D-glucose binding"/>
    <property type="evidence" value="ECO:0007669"/>
    <property type="project" value="InterPro"/>
</dbReference>
<evidence type="ECO:0000256" key="6">
    <source>
        <dbReference type="ARBA" id="ARBA00023152"/>
    </source>
</evidence>
<keyword evidence="11" id="KW-1185">Reference proteome</keyword>
<keyword evidence="5 7" id="KW-0067">ATP-binding</keyword>